<keyword evidence="3" id="KW-0378">Hydrolase</keyword>
<dbReference type="PROSITE" id="PS51892">
    <property type="entry name" value="SUBTILASE"/>
    <property type="match status" value="1"/>
</dbReference>
<dbReference type="PANTHER" id="PTHR43399">
    <property type="entry name" value="SUBTILISIN-RELATED"/>
    <property type="match status" value="1"/>
</dbReference>
<dbReference type="Pfam" id="PF00082">
    <property type="entry name" value="Peptidase_S8"/>
    <property type="match status" value="1"/>
</dbReference>
<sequence length="237" mass="25738">MNELNLWSRLFFVVYFISPIETIGQAGVDVVGNENGSPVNDPYYDDQKPYLEFVGIPSAWNRMASVPSQKRVTVAHIDSGVKPDHPDLVESLVKGYNVIDKTTNTPEKLGHGTKMAGILGATINNSIGIAGVTNLVNIMPISLEDKCEVENQANAIGYAVDKKDAKDIKVIFYPFSGISEAPQITEKIERAVAKGMLVIVAAGNDARNVTENKAYPCLLTERLPGVLCVAATERTEM</sequence>
<comment type="catalytic activity">
    <reaction evidence="6">
        <text>Hydrolysis of proteins with broad specificity for peptide bonds, and a preference for a large uncharged residue in P1. Hydrolyzes peptide amides.</text>
        <dbReference type="EC" id="3.4.21.62"/>
    </reaction>
</comment>
<organism evidence="11 12">
    <name type="scientific">Perkinsus chesapeaki</name>
    <name type="common">Clam parasite</name>
    <name type="synonym">Perkinsus andrewsi</name>
    <dbReference type="NCBI Taxonomy" id="330153"/>
    <lineage>
        <taxon>Eukaryota</taxon>
        <taxon>Sar</taxon>
        <taxon>Alveolata</taxon>
        <taxon>Perkinsozoa</taxon>
        <taxon>Perkinsea</taxon>
        <taxon>Perkinsida</taxon>
        <taxon>Perkinsidae</taxon>
        <taxon>Perkinsus</taxon>
    </lineage>
</organism>
<comment type="caution">
    <text evidence="11">The sequence shown here is derived from an EMBL/GenBank/DDBJ whole genome shotgun (WGS) entry which is preliminary data.</text>
</comment>
<dbReference type="PRINTS" id="PR00723">
    <property type="entry name" value="SUBTILISIN"/>
</dbReference>
<dbReference type="EMBL" id="JAAPAO010000018">
    <property type="protein sequence ID" value="KAF4677202.1"/>
    <property type="molecule type" value="Genomic_DNA"/>
</dbReference>
<evidence type="ECO:0000256" key="1">
    <source>
        <dbReference type="ARBA" id="ARBA00011073"/>
    </source>
</evidence>
<keyword evidence="12" id="KW-1185">Reference proteome</keyword>
<keyword evidence="9" id="KW-0732">Signal</keyword>
<keyword evidence="4" id="KW-0720">Serine protease</keyword>
<feature type="signal peptide" evidence="9">
    <location>
        <begin position="1"/>
        <end position="22"/>
    </location>
</feature>
<dbReference type="PANTHER" id="PTHR43399:SF4">
    <property type="entry name" value="CELL WALL-ASSOCIATED PROTEASE"/>
    <property type="match status" value="1"/>
</dbReference>
<dbReference type="GO" id="GO:0004252">
    <property type="term" value="F:serine-type endopeptidase activity"/>
    <property type="evidence" value="ECO:0007669"/>
    <property type="project" value="UniProtKB-EC"/>
</dbReference>
<evidence type="ECO:0000256" key="4">
    <source>
        <dbReference type="ARBA" id="ARBA00022825"/>
    </source>
</evidence>
<dbReference type="EC" id="3.4.21.62" evidence="7"/>
<evidence type="ECO:0000259" key="10">
    <source>
        <dbReference type="Pfam" id="PF00082"/>
    </source>
</evidence>
<comment type="similarity">
    <text evidence="1 8">Belongs to the peptidase S8 family.</text>
</comment>
<evidence type="ECO:0000256" key="7">
    <source>
        <dbReference type="ARBA" id="ARBA00023619"/>
    </source>
</evidence>
<dbReference type="OrthoDB" id="531541at2759"/>
<feature type="domain" description="Peptidase S8/S53" evidence="10">
    <location>
        <begin position="70"/>
        <end position="233"/>
    </location>
</feature>
<protein>
    <recommendedName>
        <fullName evidence="7">subtilisin</fullName>
        <ecNumber evidence="7">3.4.21.62</ecNumber>
    </recommendedName>
</protein>
<dbReference type="Proteomes" id="UP000591131">
    <property type="component" value="Unassembled WGS sequence"/>
</dbReference>
<evidence type="ECO:0000256" key="5">
    <source>
        <dbReference type="ARBA" id="ARBA00023145"/>
    </source>
</evidence>
<reference evidence="11 12" key="1">
    <citation type="submission" date="2020-04" db="EMBL/GenBank/DDBJ databases">
        <title>Perkinsus chesapeaki whole genome sequence.</title>
        <authorList>
            <person name="Bogema D.R."/>
        </authorList>
    </citation>
    <scope>NUCLEOTIDE SEQUENCE [LARGE SCALE GENOMIC DNA]</scope>
    <source>
        <strain evidence="11">ATCC PRA-425</strain>
    </source>
</reference>
<name>A0A7J6N014_PERCH</name>
<dbReference type="InterPro" id="IPR015500">
    <property type="entry name" value="Peptidase_S8_subtilisin-rel"/>
</dbReference>
<dbReference type="InterPro" id="IPR000209">
    <property type="entry name" value="Peptidase_S8/S53_dom"/>
</dbReference>
<evidence type="ECO:0000256" key="2">
    <source>
        <dbReference type="ARBA" id="ARBA00022670"/>
    </source>
</evidence>
<evidence type="ECO:0000313" key="12">
    <source>
        <dbReference type="Proteomes" id="UP000591131"/>
    </source>
</evidence>
<dbReference type="AlphaFoldDB" id="A0A7J6N014"/>
<accession>A0A7J6N014</accession>
<evidence type="ECO:0000256" key="6">
    <source>
        <dbReference type="ARBA" id="ARBA00023529"/>
    </source>
</evidence>
<dbReference type="Gene3D" id="3.40.50.200">
    <property type="entry name" value="Peptidase S8/S53 domain"/>
    <property type="match status" value="1"/>
</dbReference>
<dbReference type="InterPro" id="IPR051048">
    <property type="entry name" value="Peptidase_S8/S53_subtilisin"/>
</dbReference>
<dbReference type="SUPFAM" id="SSF52743">
    <property type="entry name" value="Subtilisin-like"/>
    <property type="match status" value="1"/>
</dbReference>
<dbReference type="GO" id="GO:0006508">
    <property type="term" value="P:proteolysis"/>
    <property type="evidence" value="ECO:0007669"/>
    <property type="project" value="UniProtKB-KW"/>
</dbReference>
<feature type="chain" id="PRO_5029726142" description="subtilisin" evidence="9">
    <location>
        <begin position="23"/>
        <end position="237"/>
    </location>
</feature>
<evidence type="ECO:0000256" key="3">
    <source>
        <dbReference type="ARBA" id="ARBA00022801"/>
    </source>
</evidence>
<proteinExistence type="inferred from homology"/>
<keyword evidence="2" id="KW-0645">Protease</keyword>
<evidence type="ECO:0000256" key="8">
    <source>
        <dbReference type="PROSITE-ProRule" id="PRU01240"/>
    </source>
</evidence>
<evidence type="ECO:0000256" key="9">
    <source>
        <dbReference type="SAM" id="SignalP"/>
    </source>
</evidence>
<comment type="caution">
    <text evidence="8">Lacks conserved residue(s) required for the propagation of feature annotation.</text>
</comment>
<dbReference type="InterPro" id="IPR036852">
    <property type="entry name" value="Peptidase_S8/S53_dom_sf"/>
</dbReference>
<gene>
    <name evidence="11" type="ORF">FOL47_002765</name>
</gene>
<evidence type="ECO:0000313" key="11">
    <source>
        <dbReference type="EMBL" id="KAF4677202.1"/>
    </source>
</evidence>
<keyword evidence="5" id="KW-0865">Zymogen</keyword>